<organism evidence="2 3">
    <name type="scientific">Chionoecetes opilio</name>
    <name type="common">Atlantic snow crab</name>
    <name type="synonym">Cancer opilio</name>
    <dbReference type="NCBI Taxonomy" id="41210"/>
    <lineage>
        <taxon>Eukaryota</taxon>
        <taxon>Metazoa</taxon>
        <taxon>Ecdysozoa</taxon>
        <taxon>Arthropoda</taxon>
        <taxon>Crustacea</taxon>
        <taxon>Multicrustacea</taxon>
        <taxon>Malacostraca</taxon>
        <taxon>Eumalacostraca</taxon>
        <taxon>Eucarida</taxon>
        <taxon>Decapoda</taxon>
        <taxon>Pleocyemata</taxon>
        <taxon>Brachyura</taxon>
        <taxon>Eubrachyura</taxon>
        <taxon>Majoidea</taxon>
        <taxon>Majidae</taxon>
        <taxon>Chionoecetes</taxon>
    </lineage>
</organism>
<reference evidence="2" key="1">
    <citation type="submission" date="2020-07" db="EMBL/GenBank/DDBJ databases">
        <title>The High-quality genome of the commercially important snow crab, Chionoecetes opilio.</title>
        <authorList>
            <person name="Jeong J.-H."/>
            <person name="Ryu S."/>
        </authorList>
    </citation>
    <scope>NUCLEOTIDE SEQUENCE</scope>
    <source>
        <strain evidence="2">MADBK_172401_WGS</strain>
        <tissue evidence="2">Digestive gland</tissue>
    </source>
</reference>
<feature type="region of interest" description="Disordered" evidence="1">
    <location>
        <begin position="1"/>
        <end position="109"/>
    </location>
</feature>
<gene>
    <name evidence="2" type="ORF">GWK47_007463</name>
</gene>
<name>A0A8J5CT42_CHIOP</name>
<evidence type="ECO:0000313" key="2">
    <source>
        <dbReference type="EMBL" id="KAG0718862.1"/>
    </source>
</evidence>
<proteinExistence type="predicted"/>
<accession>A0A8J5CT42</accession>
<feature type="compositionally biased region" description="Basic and acidic residues" evidence="1">
    <location>
        <begin position="57"/>
        <end position="77"/>
    </location>
</feature>
<dbReference type="EMBL" id="JACEEZ010015414">
    <property type="protein sequence ID" value="KAG0718862.1"/>
    <property type="molecule type" value="Genomic_DNA"/>
</dbReference>
<dbReference type="AlphaFoldDB" id="A0A8J5CT42"/>
<dbReference type="Proteomes" id="UP000770661">
    <property type="component" value="Unassembled WGS sequence"/>
</dbReference>
<protein>
    <submittedName>
        <fullName evidence="2">Uncharacterized protein</fullName>
    </submittedName>
</protein>
<keyword evidence="3" id="KW-1185">Reference proteome</keyword>
<comment type="caution">
    <text evidence="2">The sequence shown here is derived from an EMBL/GenBank/DDBJ whole genome shotgun (WGS) entry which is preliminary data.</text>
</comment>
<sequence length="109" mass="12068">MGKAPETPAEPEQRRLYPGRPRPANRGEEEGQKTPPYPHPISACPTATEIKQRQQARKRETRSDEDETRERPPEKRPSASNARPDNLQDGRGLTRGTGQARSRAGGTGT</sequence>
<evidence type="ECO:0000256" key="1">
    <source>
        <dbReference type="SAM" id="MobiDB-lite"/>
    </source>
</evidence>
<evidence type="ECO:0000313" key="3">
    <source>
        <dbReference type="Proteomes" id="UP000770661"/>
    </source>
</evidence>